<dbReference type="Gene3D" id="3.30.9.10">
    <property type="entry name" value="D-Amino Acid Oxidase, subunit A, domain 2"/>
    <property type="match status" value="1"/>
</dbReference>
<proteinExistence type="inferred from homology"/>
<dbReference type="InterPro" id="IPR036188">
    <property type="entry name" value="FAD/NAD-bd_sf"/>
</dbReference>
<dbReference type="Gene3D" id="3.50.50.60">
    <property type="entry name" value="FAD/NAD(P)-binding domain"/>
    <property type="match status" value="1"/>
</dbReference>
<keyword evidence="7" id="KW-0503">Monooxygenase</keyword>
<dbReference type="PRINTS" id="PR00420">
    <property type="entry name" value="RNGMNOXGNASE"/>
</dbReference>
<dbReference type="CDD" id="cd02979">
    <property type="entry name" value="PHOX_C"/>
    <property type="match status" value="1"/>
</dbReference>
<dbReference type="Proteomes" id="UP000054383">
    <property type="component" value="Unassembled WGS sequence"/>
</dbReference>
<evidence type="ECO:0000259" key="5">
    <source>
        <dbReference type="Pfam" id="PF01494"/>
    </source>
</evidence>
<comment type="similarity">
    <text evidence="1">Belongs to the PheA/TfdB FAD monooxygenase family.</text>
</comment>
<dbReference type="EMBL" id="CVMT01000012">
    <property type="protein sequence ID" value="CRG92408.1"/>
    <property type="molecule type" value="Genomic_DNA"/>
</dbReference>
<dbReference type="OrthoDB" id="1716816at2759"/>
<dbReference type="SUPFAM" id="SSF51905">
    <property type="entry name" value="FAD/NAD(P)-binding domain"/>
    <property type="match status" value="1"/>
</dbReference>
<gene>
    <name evidence="7" type="ORF">PISL3812_09467</name>
</gene>
<dbReference type="GO" id="GO:0071949">
    <property type="term" value="F:FAD binding"/>
    <property type="evidence" value="ECO:0007669"/>
    <property type="project" value="InterPro"/>
</dbReference>
<dbReference type="SUPFAM" id="SSF52833">
    <property type="entry name" value="Thioredoxin-like"/>
    <property type="match status" value="1"/>
</dbReference>
<keyword evidence="8" id="KW-1185">Reference proteome</keyword>
<organism evidence="7 8">
    <name type="scientific">Talaromyces islandicus</name>
    <name type="common">Penicillium islandicum</name>
    <dbReference type="NCBI Taxonomy" id="28573"/>
    <lineage>
        <taxon>Eukaryota</taxon>
        <taxon>Fungi</taxon>
        <taxon>Dikarya</taxon>
        <taxon>Ascomycota</taxon>
        <taxon>Pezizomycotina</taxon>
        <taxon>Eurotiomycetes</taxon>
        <taxon>Eurotiomycetidae</taxon>
        <taxon>Eurotiales</taxon>
        <taxon>Trichocomaceae</taxon>
        <taxon>Talaromyces</taxon>
        <taxon>Talaromyces sect. Islandici</taxon>
    </lineage>
</organism>
<evidence type="ECO:0000313" key="8">
    <source>
        <dbReference type="Proteomes" id="UP000054383"/>
    </source>
</evidence>
<dbReference type="SUPFAM" id="SSF54373">
    <property type="entry name" value="FAD-linked reductases, C-terminal domain"/>
    <property type="match status" value="1"/>
</dbReference>
<keyword evidence="2" id="KW-0285">Flavoprotein</keyword>
<protein>
    <submittedName>
        <fullName evidence="7">Phenol 2-monooxygenase</fullName>
    </submittedName>
</protein>
<dbReference type="InterPro" id="IPR038220">
    <property type="entry name" value="PHOX_C_sf"/>
</dbReference>
<dbReference type="PANTHER" id="PTHR43004">
    <property type="entry name" value="TRK SYSTEM POTASSIUM UPTAKE PROTEIN"/>
    <property type="match status" value="1"/>
</dbReference>
<reference evidence="7 8" key="1">
    <citation type="submission" date="2015-04" db="EMBL/GenBank/DDBJ databases">
        <authorList>
            <person name="Syromyatnikov M.Y."/>
            <person name="Popov V.N."/>
        </authorList>
    </citation>
    <scope>NUCLEOTIDE SEQUENCE [LARGE SCALE GENOMIC DNA]</scope>
    <source>
        <strain evidence="7">WF-38-12</strain>
    </source>
</reference>
<accession>A0A0U1MA20</accession>
<dbReference type="AlphaFoldDB" id="A0A0U1MA20"/>
<dbReference type="InterPro" id="IPR002938">
    <property type="entry name" value="FAD-bd"/>
</dbReference>
<keyword evidence="4" id="KW-0560">Oxidoreductase</keyword>
<name>A0A0U1MA20_TALIS</name>
<feature type="domain" description="FAD-binding" evidence="5">
    <location>
        <begin position="3"/>
        <end position="360"/>
    </location>
</feature>
<sequence>MEIPVIICGSGSAGLCAATFLSCADIPSSQIKIFERNAGPMERGQADGVQCRTVEVFKSFGLSEKLLRDAYHVLEVCFWADQPDGNAQKKLVRMGRTADTMPGLSHHPHLILNQARINGMFLEKMNERGGLQVDYSCVVTSVGVHSRDENDEYPCEVRVERDGKEEIFRAKYVFGCDGAHSVVRRSLGYKMVGDSTDAVWGVMDIYPRTNFPDIRKKATLHTNAGNLMIIPREGDSLVRFYIELPQGTVAKEVRLEDLHERAKQIFSPYSMEVADTFWWSAYSIGQRLADHFHKDNRVFLTGDACHTHSPKAGQGMNVSLQDGYNLGWKVAAVLKGQAPTSILETYRLEREKIAADLIEFDRFFVQIFSSKSNSSEAGDSHTRPEDFAEHFIKAGRYTAGLTAKYDDSMLTSAAKSKANLAAGLTLANFLSSNDGPAARSTTPDADPDSFIEPILVLHGDHTKVEQEQIPDYFTPVNGQWRMRDLFKVFIDSESYNSGHGHAYQKYEIHKTKGALVVVRPDHYISLVTDLEDYEGVGDFFKGFHM</sequence>
<dbReference type="PANTHER" id="PTHR43004:SF10">
    <property type="entry name" value="2-MONOOXYGENASE, PUTATIVE (AFU_ORTHOLOGUE AFUA_6G11480)-RELATED"/>
    <property type="match status" value="1"/>
</dbReference>
<dbReference type="Gene3D" id="3.40.30.20">
    <property type="match status" value="1"/>
</dbReference>
<keyword evidence="3" id="KW-0274">FAD</keyword>
<evidence type="ECO:0000256" key="2">
    <source>
        <dbReference type="ARBA" id="ARBA00022630"/>
    </source>
</evidence>
<dbReference type="Pfam" id="PF01494">
    <property type="entry name" value="FAD_binding_3"/>
    <property type="match status" value="1"/>
</dbReference>
<dbReference type="STRING" id="28573.A0A0U1MA20"/>
<evidence type="ECO:0000313" key="7">
    <source>
        <dbReference type="EMBL" id="CRG92408.1"/>
    </source>
</evidence>
<dbReference type="Pfam" id="PF07976">
    <property type="entry name" value="Phe_hydrox_dim"/>
    <property type="match status" value="1"/>
</dbReference>
<dbReference type="OMA" id="VRFCDSK"/>
<dbReference type="GO" id="GO:0016709">
    <property type="term" value="F:oxidoreductase activity, acting on paired donors, with incorporation or reduction of molecular oxygen, NAD(P)H as one donor, and incorporation of one atom of oxygen"/>
    <property type="evidence" value="ECO:0007669"/>
    <property type="project" value="UniProtKB-ARBA"/>
</dbReference>
<evidence type="ECO:0000256" key="3">
    <source>
        <dbReference type="ARBA" id="ARBA00022827"/>
    </source>
</evidence>
<dbReference type="InterPro" id="IPR050641">
    <property type="entry name" value="RIFMO-like"/>
</dbReference>
<evidence type="ECO:0000256" key="1">
    <source>
        <dbReference type="ARBA" id="ARBA00007801"/>
    </source>
</evidence>
<dbReference type="InterPro" id="IPR036249">
    <property type="entry name" value="Thioredoxin-like_sf"/>
</dbReference>
<dbReference type="InterPro" id="IPR012941">
    <property type="entry name" value="Phe_hydrox_C_dim_dom"/>
</dbReference>
<evidence type="ECO:0000256" key="4">
    <source>
        <dbReference type="ARBA" id="ARBA00023002"/>
    </source>
</evidence>
<evidence type="ECO:0000259" key="6">
    <source>
        <dbReference type="Pfam" id="PF07976"/>
    </source>
</evidence>
<feature type="domain" description="Phenol hydroxylase-like C-terminal dimerisation" evidence="6">
    <location>
        <begin position="416"/>
        <end position="544"/>
    </location>
</feature>